<feature type="binding site" evidence="14">
    <location>
        <begin position="296"/>
        <end position="298"/>
    </location>
    <ligand>
        <name>4-CDP-2-C-methyl-D-erythritol 2-phosphate</name>
        <dbReference type="ChEBI" id="CHEBI:57919"/>
    </ligand>
</feature>
<dbReference type="EC" id="4.6.1.12" evidence="14"/>
<comment type="pathway">
    <text evidence="4 14">Isoprenoid biosynthesis; isopentenyl diphosphate biosynthesis via DXP pathway; isopentenyl diphosphate from 1-deoxy-D-xylulose 5-phosphate: step 4/6.</text>
</comment>
<dbReference type="InterPro" id="IPR029044">
    <property type="entry name" value="Nucleotide-diphossugar_trans"/>
</dbReference>
<dbReference type="NCBIfam" id="TIGR00453">
    <property type="entry name" value="ispD"/>
    <property type="match status" value="1"/>
</dbReference>
<feature type="binding site" evidence="14">
    <location>
        <begin position="301"/>
        <end position="305"/>
    </location>
    <ligand>
        <name>4-CDP-2-C-methyl-D-erythritol 2-phosphate</name>
        <dbReference type="ChEBI" id="CHEBI:57919"/>
    </ligand>
</feature>
<name>A0A7U3YNX6_DESPD</name>
<dbReference type="GO" id="GO:0016114">
    <property type="term" value="P:terpenoid biosynthetic process"/>
    <property type="evidence" value="ECO:0007669"/>
    <property type="project" value="InterPro"/>
</dbReference>
<evidence type="ECO:0000256" key="11">
    <source>
        <dbReference type="ARBA" id="ARBA00023229"/>
    </source>
</evidence>
<proteinExistence type="inferred from homology"/>
<dbReference type="SUPFAM" id="SSF53448">
    <property type="entry name" value="Nucleotide-diphospho-sugar transferases"/>
    <property type="match status" value="1"/>
</dbReference>
<dbReference type="Pfam" id="PF01128">
    <property type="entry name" value="IspD"/>
    <property type="match status" value="1"/>
</dbReference>
<organism evidence="16 17">
    <name type="scientific">Desulfobulbus propionicus (strain ATCC 33891 / DSM 2032 / VKM B-1956 / 1pr3)</name>
    <dbReference type="NCBI Taxonomy" id="577650"/>
    <lineage>
        <taxon>Bacteria</taxon>
        <taxon>Pseudomonadati</taxon>
        <taxon>Thermodesulfobacteriota</taxon>
        <taxon>Desulfobulbia</taxon>
        <taxon>Desulfobulbales</taxon>
        <taxon>Desulfobulbaceae</taxon>
        <taxon>Desulfobulbus</taxon>
    </lineage>
</organism>
<dbReference type="Proteomes" id="UP000006365">
    <property type="component" value="Chromosome"/>
</dbReference>
<evidence type="ECO:0000259" key="15">
    <source>
        <dbReference type="Pfam" id="PF02542"/>
    </source>
</evidence>
<feature type="site" description="Transition state stabilizer" evidence="14">
    <location>
        <position position="274"/>
    </location>
</feature>
<reference evidence="16 17" key="1">
    <citation type="journal article" date="2011" name="Stand. Genomic Sci.">
        <title>Complete genome sequence of Desulfobulbus propionicus type strain (1pr3).</title>
        <authorList>
            <person name="Pagani I."/>
            <person name="Lapidus A."/>
            <person name="Nolan M."/>
            <person name="Lucas S."/>
            <person name="Hammon N."/>
            <person name="Deshpande S."/>
            <person name="Cheng J.F."/>
            <person name="Chertkov O."/>
            <person name="Davenport K."/>
            <person name="Tapia R."/>
            <person name="Han C."/>
            <person name="Goodwin L."/>
            <person name="Pitluck S."/>
            <person name="Liolios K."/>
            <person name="Mavromatis K."/>
            <person name="Ivanova N."/>
            <person name="Mikhailova N."/>
            <person name="Pati A."/>
            <person name="Chen A."/>
            <person name="Palaniappan K."/>
            <person name="Land M."/>
            <person name="Hauser L."/>
            <person name="Chang Y.J."/>
            <person name="Jeffries C.D."/>
            <person name="Detter J.C."/>
            <person name="Brambilla E."/>
            <person name="Kannan K.P."/>
            <person name="Djao O.D."/>
            <person name="Rohde M."/>
            <person name="Pukall R."/>
            <person name="Spring S."/>
            <person name="Goker M."/>
            <person name="Sikorski J."/>
            <person name="Woyke T."/>
            <person name="Bristow J."/>
            <person name="Eisen J.A."/>
            <person name="Markowitz V."/>
            <person name="Hugenholtz P."/>
            <person name="Kyrpides N.C."/>
            <person name="Klenk H.P."/>
        </authorList>
    </citation>
    <scope>NUCLEOTIDE SEQUENCE [LARGE SCALE GENOMIC DNA]</scope>
    <source>
        <strain evidence="17">ATCC 33891 / DSM 2032 / 1pr3</strain>
    </source>
</reference>
<feature type="site" description="Transition state stabilizer" evidence="14">
    <location>
        <position position="23"/>
    </location>
</feature>
<evidence type="ECO:0000256" key="6">
    <source>
        <dbReference type="ARBA" id="ARBA00008480"/>
    </source>
</evidence>
<dbReference type="FunFam" id="3.30.1330.50:FF:000001">
    <property type="entry name" value="2-C-methyl-D-erythritol 2,4-cyclodiphosphate synthase"/>
    <property type="match status" value="1"/>
</dbReference>
<evidence type="ECO:0000256" key="14">
    <source>
        <dbReference type="HAMAP-Rule" id="MF_01520"/>
    </source>
</evidence>
<keyword evidence="10 14" id="KW-0479">Metal-binding</keyword>
<evidence type="ECO:0000256" key="5">
    <source>
        <dbReference type="ARBA" id="ARBA00004787"/>
    </source>
</evidence>
<dbReference type="PROSITE" id="PS01350">
    <property type="entry name" value="ISPF"/>
    <property type="match status" value="1"/>
</dbReference>
<feature type="binding site" evidence="14">
    <location>
        <position position="379"/>
    </location>
    <ligand>
        <name>4-CDP-2-C-methyl-D-erythritol 2-phosphate</name>
        <dbReference type="ChEBI" id="CHEBI:57919"/>
    </ligand>
</feature>
<evidence type="ECO:0000256" key="4">
    <source>
        <dbReference type="ARBA" id="ARBA00004709"/>
    </source>
</evidence>
<dbReference type="HAMAP" id="MF_01520">
    <property type="entry name" value="IspDF"/>
    <property type="match status" value="1"/>
</dbReference>
<keyword evidence="11 14" id="KW-0414">Isoprene biosynthesis</keyword>
<dbReference type="InterPro" id="IPR003526">
    <property type="entry name" value="MECDP_synthase"/>
</dbReference>
<feature type="binding site" evidence="14">
    <location>
        <begin position="274"/>
        <end position="275"/>
    </location>
    <ligand>
        <name>4-CDP-2-C-methyl-D-erythritol 2-phosphate</name>
        <dbReference type="ChEBI" id="CHEBI:57919"/>
    </ligand>
</feature>
<feature type="binding site" evidence="14">
    <location>
        <begin position="372"/>
        <end position="375"/>
    </location>
    <ligand>
        <name>4-CDP-2-C-methyl-D-erythritol 2-phosphate</name>
        <dbReference type="ChEBI" id="CHEBI:57919"/>
    </ligand>
</feature>
<dbReference type="GO" id="GO:0050518">
    <property type="term" value="F:2-C-methyl-D-erythritol 4-phosphate cytidylyltransferase activity"/>
    <property type="evidence" value="ECO:0007669"/>
    <property type="project" value="UniProtKB-UniRule"/>
</dbReference>
<feature type="binding site" evidence="14">
    <location>
        <position position="382"/>
    </location>
    <ligand>
        <name>4-CDP-2-C-methyl-D-erythritol 2-phosphate</name>
        <dbReference type="ChEBI" id="CHEBI:57919"/>
    </ligand>
</feature>
<feature type="site" description="Transition state stabilizer" evidence="14">
    <location>
        <position position="373"/>
    </location>
</feature>
<protein>
    <recommendedName>
        <fullName evidence="14">Bifunctional enzyme IspD/IspF</fullName>
    </recommendedName>
    <domain>
        <recommendedName>
            <fullName evidence="14">2-C-methyl-D-erythritol 4-phosphate cytidylyltransferase</fullName>
            <ecNumber evidence="14">2.7.7.60</ecNumber>
        </recommendedName>
        <alternativeName>
            <fullName evidence="14">4-diphosphocytidyl-2C-methyl-D-erythritol synthase</fullName>
        </alternativeName>
        <alternativeName>
            <fullName evidence="14">MEP cytidylyltransferase</fullName>
            <shortName evidence="14">MCT</shortName>
        </alternativeName>
    </domain>
    <domain>
        <recommendedName>
            <fullName evidence="14">2-C-methyl-D-erythritol 2,4-cyclodiphosphate synthase</fullName>
            <shortName evidence="14">MECDP-synthase</shortName>
            <shortName evidence="14">MECPP-synthase</shortName>
            <shortName evidence="14">MECPS</shortName>
            <ecNumber evidence="14">4.6.1.12</ecNumber>
        </recommendedName>
    </domain>
</protein>
<keyword evidence="9 14" id="KW-0548">Nucleotidyltransferase</keyword>
<dbReference type="HAMAP" id="MF_00107">
    <property type="entry name" value="IspF"/>
    <property type="match status" value="1"/>
</dbReference>
<dbReference type="InterPro" id="IPR026596">
    <property type="entry name" value="IspD/F"/>
</dbReference>
<dbReference type="InterPro" id="IPR036571">
    <property type="entry name" value="MECDP_synthase_sf"/>
</dbReference>
<dbReference type="PANTHER" id="PTHR32125">
    <property type="entry name" value="2-C-METHYL-D-ERYTHRITOL 4-PHOSPHATE CYTIDYLYLTRANSFERASE, CHLOROPLASTIC"/>
    <property type="match status" value="1"/>
</dbReference>
<feature type="region of interest" description="2-C-methyl-D-erythritol 2,4-cyclodiphosphate synthase" evidence="14">
    <location>
        <begin position="242"/>
        <end position="401"/>
    </location>
</feature>
<dbReference type="GO" id="GO:0019288">
    <property type="term" value="P:isopentenyl diphosphate biosynthetic process, methylerythritol 4-phosphate pathway"/>
    <property type="evidence" value="ECO:0007669"/>
    <property type="project" value="UniProtKB-UniRule"/>
</dbReference>
<dbReference type="HAMAP" id="MF_00108">
    <property type="entry name" value="IspD"/>
    <property type="match status" value="1"/>
</dbReference>
<dbReference type="AlphaFoldDB" id="A0A7U3YNX6"/>
<dbReference type="CDD" id="cd00554">
    <property type="entry name" value="MECDP_synthase"/>
    <property type="match status" value="1"/>
</dbReference>
<evidence type="ECO:0000256" key="1">
    <source>
        <dbReference type="ARBA" id="ARBA00000200"/>
    </source>
</evidence>
<comment type="pathway">
    <text evidence="5 14">Isoprenoid biosynthesis; isopentenyl diphosphate biosynthesis via DXP pathway; isopentenyl diphosphate from 1-deoxy-D-xylulose 5-phosphate: step 2/6.</text>
</comment>
<dbReference type="Gene3D" id="3.90.550.10">
    <property type="entry name" value="Spore Coat Polysaccharide Biosynthesis Protein SpsA, Chain A"/>
    <property type="match status" value="1"/>
</dbReference>
<evidence type="ECO:0000313" key="16">
    <source>
        <dbReference type="EMBL" id="ADW18853.1"/>
    </source>
</evidence>
<evidence type="ECO:0000256" key="7">
    <source>
        <dbReference type="ARBA" id="ARBA00009789"/>
    </source>
</evidence>
<dbReference type="InterPro" id="IPR020555">
    <property type="entry name" value="MECDP_synthase_CS"/>
</dbReference>
<dbReference type="FunFam" id="3.90.550.10:FF:000003">
    <property type="entry name" value="2-C-methyl-D-erythritol 4-phosphate cytidylyltransferase"/>
    <property type="match status" value="1"/>
</dbReference>
<dbReference type="InterPro" id="IPR034683">
    <property type="entry name" value="IspD/TarI"/>
</dbReference>
<keyword evidence="8 14" id="KW-0808">Transferase</keyword>
<comment type="similarity">
    <text evidence="14">In the C-terminal section; belongs to the IspF family.</text>
</comment>
<dbReference type="InterPro" id="IPR018294">
    <property type="entry name" value="ISPD_synthase_CS"/>
</dbReference>
<feature type="binding site" evidence="14">
    <location>
        <position position="250"/>
    </location>
    <ligand>
        <name>a divalent metal cation</name>
        <dbReference type="ChEBI" id="CHEBI:60240"/>
    </ligand>
</feature>
<comment type="caution">
    <text evidence="14">Lacks conserved residue(s) required for the propagation of feature annotation.</text>
</comment>
<sequence>MDNNTLQPPCAGVIIPAGGIGARFGASHPKQFLDLAGTPMLVRTCRAFLEVTAIRWLVVAAPSAYLDQTIELLHTHLTPGQTDRLRVTVGGATRQDSVRAGLNALPPEIELVLVHDAARPLVDRATILRCLRGAAEQGAVIAAVPVKDTLKNVADSGVIRHTVDRSGLWQAQTPQAARRSLLQRAFAWGEQQGFVGTDEASLLEAAGIPVRVVEGSERNFKITRPEDLRLAAALVQEERSMKIGHGFDAHRLVPGRKLILGGVTIDYALGLDGHSDADVVAHALTDALLGALGAGDIGRHFPDSDPRYKGIDSLLLLAQVQHLAESRGYALSNADITIVCQQPKLAPHLAGMQINLARCCKVAPAAINIKATTTEKMGYTGRGEGIAAHAVVLVRSEHGCE</sequence>
<evidence type="ECO:0000256" key="9">
    <source>
        <dbReference type="ARBA" id="ARBA00022695"/>
    </source>
</evidence>
<keyword evidence="17" id="KW-1185">Reference proteome</keyword>
<dbReference type="EC" id="2.7.7.60" evidence="14"/>
<dbReference type="EMBL" id="CP002364">
    <property type="protein sequence ID" value="ADW18853.1"/>
    <property type="molecule type" value="Genomic_DNA"/>
</dbReference>
<feature type="site" description="Positions MEP for the nucleophilic attack" evidence="14">
    <location>
        <position position="165"/>
    </location>
</feature>
<feature type="binding site" evidence="14">
    <location>
        <position position="248"/>
    </location>
    <ligand>
        <name>a divalent metal cation</name>
        <dbReference type="ChEBI" id="CHEBI:60240"/>
    </ligand>
</feature>
<comment type="similarity">
    <text evidence="14">In the N-terminal section; belongs to the IspD/TarI cytidylyltransferase family. IspD subfamily.</text>
</comment>
<comment type="similarity">
    <text evidence="7">Belongs to the IspD/TarI cytidylyltransferase family. IspD subfamily.</text>
</comment>
<dbReference type="InterPro" id="IPR050088">
    <property type="entry name" value="IspD/TarI_cytidylyltransf_bact"/>
</dbReference>
<evidence type="ECO:0000256" key="10">
    <source>
        <dbReference type="ARBA" id="ARBA00022723"/>
    </source>
</evidence>
<dbReference type="InterPro" id="IPR001228">
    <property type="entry name" value="IspD"/>
</dbReference>
<comment type="catalytic activity">
    <reaction evidence="1 14">
        <text>4-CDP-2-C-methyl-D-erythritol 2-phosphate = 2-C-methyl-D-erythritol 2,4-cyclic diphosphate + CMP</text>
        <dbReference type="Rhea" id="RHEA:23864"/>
        <dbReference type="ChEBI" id="CHEBI:57919"/>
        <dbReference type="ChEBI" id="CHEBI:58483"/>
        <dbReference type="ChEBI" id="CHEBI:60377"/>
        <dbReference type="EC" id="4.6.1.12"/>
    </reaction>
</comment>
<comment type="similarity">
    <text evidence="6">Belongs to the IspF family.</text>
</comment>
<dbReference type="GO" id="GO:0008685">
    <property type="term" value="F:2-C-methyl-D-erythritol 2,4-cyclodiphosphate synthase activity"/>
    <property type="evidence" value="ECO:0007669"/>
    <property type="project" value="UniProtKB-UniRule"/>
</dbReference>
<dbReference type="CDD" id="cd02516">
    <property type="entry name" value="CDP-ME_synthetase"/>
    <property type="match status" value="1"/>
</dbReference>
<comment type="cofactor">
    <cofactor evidence="3 14">
        <name>a divalent metal cation</name>
        <dbReference type="ChEBI" id="CHEBI:60240"/>
    </cofactor>
</comment>
<keyword evidence="13 14" id="KW-0511">Multifunctional enzyme</keyword>
<dbReference type="PROSITE" id="PS01295">
    <property type="entry name" value="ISPD"/>
    <property type="match status" value="1"/>
</dbReference>
<evidence type="ECO:0000256" key="8">
    <source>
        <dbReference type="ARBA" id="ARBA00022679"/>
    </source>
</evidence>
<dbReference type="Gene3D" id="3.30.1330.50">
    <property type="entry name" value="2-C-methyl-D-erythritol 2,4-cyclodiphosphate synthase"/>
    <property type="match status" value="1"/>
</dbReference>
<feature type="domain" description="2-C-methyl-D-erythritol 2,4-cyclodiphosphate synthase" evidence="15">
    <location>
        <begin position="241"/>
        <end position="394"/>
    </location>
</feature>
<comment type="function">
    <text evidence="14">Bifunctional enzyme that catalyzes the formation of 4-diphosphocytidyl-2-C-methyl-D-erythritol from CTP and 2-C-methyl-D-erythritol 4-phosphate (MEP) (IspD), and catalyzes the conversion of 4-diphosphocytidyl-2-C-methyl-D-erythritol 2-phosphate (CDP-ME2P) to 2-C-methyl-D-erythritol 2,4-cyclodiphosphate (ME-CPP) with a corresponding release of cytidine 5-monophosphate (CMP) (IspF).</text>
</comment>
<dbReference type="RefSeq" id="WP_015725379.1">
    <property type="nucleotide sequence ID" value="NC_014972.1"/>
</dbReference>
<keyword evidence="12 14" id="KW-0456">Lyase</keyword>
<dbReference type="Pfam" id="PF02542">
    <property type="entry name" value="YgbB"/>
    <property type="match status" value="1"/>
</dbReference>
<evidence type="ECO:0000313" key="17">
    <source>
        <dbReference type="Proteomes" id="UP000006365"/>
    </source>
</evidence>
<evidence type="ECO:0000256" key="13">
    <source>
        <dbReference type="ARBA" id="ARBA00023268"/>
    </source>
</evidence>
<feature type="binding site" evidence="14">
    <location>
        <begin position="248"/>
        <end position="250"/>
    </location>
    <ligand>
        <name>4-CDP-2-C-methyl-D-erythritol 2-phosphate</name>
        <dbReference type="ChEBI" id="CHEBI:57919"/>
    </ligand>
</feature>
<gene>
    <name evidence="14" type="primary">ispDF</name>
    <name evidence="16" type="ordered locus">Despr_2718</name>
</gene>
<feature type="binding site" evidence="14">
    <location>
        <position position="282"/>
    </location>
    <ligand>
        <name>a divalent metal cation</name>
        <dbReference type="ChEBI" id="CHEBI:60240"/>
    </ligand>
</feature>
<comment type="catalytic activity">
    <reaction evidence="2 14">
        <text>2-C-methyl-D-erythritol 4-phosphate + CTP + H(+) = 4-CDP-2-C-methyl-D-erythritol + diphosphate</text>
        <dbReference type="Rhea" id="RHEA:13429"/>
        <dbReference type="ChEBI" id="CHEBI:15378"/>
        <dbReference type="ChEBI" id="CHEBI:33019"/>
        <dbReference type="ChEBI" id="CHEBI:37563"/>
        <dbReference type="ChEBI" id="CHEBI:57823"/>
        <dbReference type="ChEBI" id="CHEBI:58262"/>
        <dbReference type="EC" id="2.7.7.60"/>
    </reaction>
</comment>
<evidence type="ECO:0000256" key="12">
    <source>
        <dbReference type="ARBA" id="ARBA00023239"/>
    </source>
</evidence>
<evidence type="ECO:0000256" key="2">
    <source>
        <dbReference type="ARBA" id="ARBA00001282"/>
    </source>
</evidence>
<dbReference type="KEGG" id="dpr:Despr_2718"/>
<evidence type="ECO:0000256" key="3">
    <source>
        <dbReference type="ARBA" id="ARBA00001968"/>
    </source>
</evidence>
<dbReference type="UniPathway" id="UPA00056">
    <property type="reaction ID" value="UER00093"/>
</dbReference>
<accession>A0A7U3YNX6</accession>
<feature type="site" description="Transition state stabilizer" evidence="14">
    <location>
        <position position="30"/>
    </location>
</feature>
<dbReference type="PANTHER" id="PTHR32125:SF4">
    <property type="entry name" value="2-C-METHYL-D-ERYTHRITOL 4-PHOSPHATE CYTIDYLYLTRANSFERASE, CHLOROPLASTIC"/>
    <property type="match status" value="1"/>
</dbReference>
<dbReference type="GO" id="GO:0046872">
    <property type="term" value="F:metal ion binding"/>
    <property type="evidence" value="ECO:0007669"/>
    <property type="project" value="UniProtKB-KW"/>
</dbReference>
<feature type="region of interest" description="2-C-methyl-D-erythritol 4-phosphate cytidylyltransferase" evidence="14">
    <location>
        <begin position="1"/>
        <end position="242"/>
    </location>
</feature>
<feature type="site" description="Positions MEP for the nucleophilic attack" evidence="14">
    <location>
        <position position="221"/>
    </location>
</feature>
<dbReference type="NCBIfam" id="TIGR00151">
    <property type="entry name" value="ispF"/>
    <property type="match status" value="1"/>
</dbReference>
<dbReference type="SUPFAM" id="SSF69765">
    <property type="entry name" value="IpsF-like"/>
    <property type="match status" value="1"/>
</dbReference>